<reference evidence="1 2" key="1">
    <citation type="submission" date="2020-06" db="EMBL/GenBank/DDBJ databases">
        <title>Description of novel acetic acid bacteria.</title>
        <authorList>
            <person name="Sombolestani A."/>
        </authorList>
    </citation>
    <scope>NUCLEOTIDE SEQUENCE [LARGE SCALE GENOMIC DNA]</scope>
    <source>
        <strain evidence="1 2">LMG 27010</strain>
    </source>
</reference>
<gene>
    <name evidence="1" type="ORF">HUK82_16050</name>
</gene>
<dbReference type="RefSeq" id="WP_218061620.1">
    <property type="nucleotide sequence ID" value="NZ_JABXXR010000256.1"/>
</dbReference>
<dbReference type="AlphaFoldDB" id="A0A850PL55"/>
<accession>A0A850PL55</accession>
<comment type="caution">
    <text evidence="1">The sequence shown here is derived from an EMBL/GenBank/DDBJ whole genome shotgun (WGS) entry which is preliminary data.</text>
</comment>
<organism evidence="1 2">
    <name type="scientific">Ameyamaea chiangmaiensis</name>
    <dbReference type="NCBI Taxonomy" id="442969"/>
    <lineage>
        <taxon>Bacteria</taxon>
        <taxon>Pseudomonadati</taxon>
        <taxon>Pseudomonadota</taxon>
        <taxon>Alphaproteobacteria</taxon>
        <taxon>Acetobacterales</taxon>
        <taxon>Acetobacteraceae</taxon>
        <taxon>Ameyamaea</taxon>
    </lineage>
</organism>
<keyword evidence="2" id="KW-1185">Reference proteome</keyword>
<dbReference type="Proteomes" id="UP000585665">
    <property type="component" value="Unassembled WGS sequence"/>
</dbReference>
<dbReference type="EMBL" id="JABXXR010000256">
    <property type="protein sequence ID" value="NVN42061.1"/>
    <property type="molecule type" value="Genomic_DNA"/>
</dbReference>
<protein>
    <submittedName>
        <fullName evidence="1">Uncharacterized protein</fullName>
    </submittedName>
</protein>
<evidence type="ECO:0000313" key="2">
    <source>
        <dbReference type="Proteomes" id="UP000585665"/>
    </source>
</evidence>
<proteinExistence type="predicted"/>
<feature type="non-terminal residue" evidence="1">
    <location>
        <position position="181"/>
    </location>
</feature>
<sequence length="181" mass="20248">MIRIALIYYGLCRNTAAPAEAIRRLIVAPNHARGVRFTTWGFLNIADRIDNPRTGEIGVALDGGSILDLGCDHYALRRQRDDEIAPLLALCRRTSDPFHDGWVSVGNLLNQLLALRQGWRAFTAIDTIPYDAFLFVRPDLLYQDTLDIPRLLRHMPGPGSVLVPDWHGWGGLNDRAALARP</sequence>
<name>A0A850PL55_9PROT</name>
<evidence type="ECO:0000313" key="1">
    <source>
        <dbReference type="EMBL" id="NVN42061.1"/>
    </source>
</evidence>